<dbReference type="RefSeq" id="WP_111480105.1">
    <property type="nucleotide sequence ID" value="NZ_QHKM01000009.1"/>
</dbReference>
<proteinExistence type="predicted"/>
<name>A0A328B8H4_9BACT</name>
<dbReference type="InterPro" id="IPR013783">
    <property type="entry name" value="Ig-like_fold"/>
</dbReference>
<dbReference type="InterPro" id="IPR000601">
    <property type="entry name" value="PKD_dom"/>
</dbReference>
<dbReference type="Proteomes" id="UP000248553">
    <property type="component" value="Unassembled WGS sequence"/>
</dbReference>
<feature type="signal peptide" evidence="1">
    <location>
        <begin position="1"/>
        <end position="28"/>
    </location>
</feature>
<reference evidence="4" key="1">
    <citation type="submission" date="2018-05" db="EMBL/GenBank/DDBJ databases">
        <authorList>
            <person name="Nie L."/>
        </authorList>
    </citation>
    <scope>NUCLEOTIDE SEQUENCE [LARGE SCALE GENOMIC DNA]</scope>
    <source>
        <strain evidence="4">NL</strain>
    </source>
</reference>
<dbReference type="InterPro" id="IPR035986">
    <property type="entry name" value="PKD_dom_sf"/>
</dbReference>
<comment type="caution">
    <text evidence="3">The sequence shown here is derived from an EMBL/GenBank/DDBJ whole genome shotgun (WGS) entry which is preliminary data.</text>
</comment>
<dbReference type="Pfam" id="PF18962">
    <property type="entry name" value="Por_Secre_tail"/>
    <property type="match status" value="1"/>
</dbReference>
<dbReference type="SMART" id="SM00089">
    <property type="entry name" value="PKD"/>
    <property type="match status" value="2"/>
</dbReference>
<dbReference type="PANTHER" id="PTHR36842:SF1">
    <property type="entry name" value="PROTEIN TOLB"/>
    <property type="match status" value="1"/>
</dbReference>
<sequence>MTQHLRFGRLAPLFIVLAGWLSAASAAAQCPATTSTCTPGSAPSSSYPFAMGVFNVTLGTINSTTLGVADGYRDYSCTVGTTLNIGQNYPVQVRTNAAADENVRVWIDLNNDGQFNNTAQSSGGELVFSSSGRGTQTGTVRISAGATTGVALRMRVAADYVNATVPTPCSTPQYSQTEDYRVTLQAATAAPVAAFVADQTLTCSGCVQFTDQSTNGPTSWLWDFGDGTTSTQQSPRKCYTTAGTYTVTLTATNTTGSNTSTRTGYITYNSQVPVAASCTPATLNYCCNYGITAVTLSTLSNTSASGTAGYQDFTCAGRVSLTAATRYPITIITSSNRQDTRVWLDMNNDGQFAGTEQLLQSLDQASPVTGFVTIPNTAVTNTPLRLRIVSDYVGSSFTACAGVQQGQAEDYTVTVLPNTQPPAADFTSNYSSTCTNPVQFTDQSSNATSWAWTFGDGGTSTQQNPVHTYAASGVYDVALTATNAFGSQTMTKRAYIAVSVPCLTYCASSGTNLNSWITSVQISGGSLATPFVSTSSADAGGYGNYTTRVAQLRQGTTYTMNVATANNFQRTTTVWIDYNRNGSFTDAGEQVFNVTGTTTMSGLLSVPTAAAAAGFTRMRVLIRLNSNAPQPCLQNQVNSETEDYSVNISPALATAGARELPGLEVYPNPTADGHLQLHLGATAAGTYEATVENLLGAVVLRQPVRLGAATDAALSLSQLPQGVYVLRLRGANGEQASRRIVRN</sequence>
<evidence type="ECO:0000259" key="2">
    <source>
        <dbReference type="PROSITE" id="PS50093"/>
    </source>
</evidence>
<keyword evidence="1" id="KW-0732">Signal</keyword>
<dbReference type="PANTHER" id="PTHR36842">
    <property type="entry name" value="PROTEIN TOLB HOMOLOG"/>
    <property type="match status" value="1"/>
</dbReference>
<dbReference type="NCBIfam" id="TIGR04183">
    <property type="entry name" value="Por_Secre_tail"/>
    <property type="match status" value="1"/>
</dbReference>
<dbReference type="Gene3D" id="2.60.40.10">
    <property type="entry name" value="Immunoglobulins"/>
    <property type="match status" value="2"/>
</dbReference>
<dbReference type="CDD" id="cd00146">
    <property type="entry name" value="PKD"/>
    <property type="match status" value="2"/>
</dbReference>
<dbReference type="InterPro" id="IPR022409">
    <property type="entry name" value="PKD/Chitinase_dom"/>
</dbReference>
<evidence type="ECO:0000313" key="4">
    <source>
        <dbReference type="Proteomes" id="UP000248553"/>
    </source>
</evidence>
<dbReference type="PROSITE" id="PS50093">
    <property type="entry name" value="PKD"/>
    <property type="match status" value="2"/>
</dbReference>
<evidence type="ECO:0000313" key="3">
    <source>
        <dbReference type="EMBL" id="RAK63443.1"/>
    </source>
</evidence>
<dbReference type="FunFam" id="2.60.40.10:FF:000270">
    <property type="entry name" value="Cell surface protein"/>
    <property type="match status" value="2"/>
</dbReference>
<dbReference type="InterPro" id="IPR045474">
    <property type="entry name" value="GEVED"/>
</dbReference>
<evidence type="ECO:0000256" key="1">
    <source>
        <dbReference type="SAM" id="SignalP"/>
    </source>
</evidence>
<feature type="domain" description="PKD" evidence="2">
    <location>
        <begin position="190"/>
        <end position="267"/>
    </location>
</feature>
<dbReference type="Pfam" id="PF18911">
    <property type="entry name" value="PKD_4"/>
    <property type="match status" value="2"/>
</dbReference>
<dbReference type="SUPFAM" id="SSF49299">
    <property type="entry name" value="PKD domain"/>
    <property type="match status" value="2"/>
</dbReference>
<gene>
    <name evidence="3" type="ORF">DLM85_20775</name>
</gene>
<dbReference type="InterPro" id="IPR026444">
    <property type="entry name" value="Secre_tail"/>
</dbReference>
<dbReference type="EMBL" id="QHKM01000009">
    <property type="protein sequence ID" value="RAK63443.1"/>
    <property type="molecule type" value="Genomic_DNA"/>
</dbReference>
<dbReference type="Pfam" id="PF20009">
    <property type="entry name" value="GEVED"/>
    <property type="match status" value="3"/>
</dbReference>
<feature type="chain" id="PRO_5016375509" description="PKD domain-containing protein" evidence="1">
    <location>
        <begin position="29"/>
        <end position="743"/>
    </location>
</feature>
<dbReference type="AlphaFoldDB" id="A0A328B8H4"/>
<protein>
    <recommendedName>
        <fullName evidence="2">PKD domain-containing protein</fullName>
    </recommendedName>
</protein>
<dbReference type="OrthoDB" id="1521709at2"/>
<organism evidence="3 4">
    <name type="scientific">Hymenobacter edaphi</name>
    <dbReference type="NCBI Taxonomy" id="2211146"/>
    <lineage>
        <taxon>Bacteria</taxon>
        <taxon>Pseudomonadati</taxon>
        <taxon>Bacteroidota</taxon>
        <taxon>Cytophagia</taxon>
        <taxon>Cytophagales</taxon>
        <taxon>Hymenobacteraceae</taxon>
        <taxon>Hymenobacter</taxon>
    </lineage>
</organism>
<feature type="domain" description="PKD" evidence="2">
    <location>
        <begin position="442"/>
        <end position="503"/>
    </location>
</feature>
<keyword evidence="4" id="KW-1185">Reference proteome</keyword>
<accession>A0A328B8H4</accession>